<dbReference type="HOGENOM" id="CLU_2681624_0_0_0"/>
<protein>
    <submittedName>
        <fullName evidence="2">Uncharacterized protein</fullName>
    </submittedName>
</protein>
<evidence type="ECO:0000256" key="1">
    <source>
        <dbReference type="SAM" id="MobiDB-lite"/>
    </source>
</evidence>
<dbReference type="InParanoid" id="Q9RVH5"/>
<name>Q9RVH5_DEIRA</name>
<dbReference type="PaxDb" id="243230-DR_1054"/>
<dbReference type="PIR" id="G75443">
    <property type="entry name" value="G75443"/>
</dbReference>
<evidence type="ECO:0000313" key="2">
    <source>
        <dbReference type="EMBL" id="AAF10630.1"/>
    </source>
</evidence>
<feature type="region of interest" description="Disordered" evidence="1">
    <location>
        <begin position="1"/>
        <end position="42"/>
    </location>
</feature>
<organism evidence="2 3">
    <name type="scientific">Deinococcus radiodurans (strain ATCC 13939 / DSM 20539 / JCM 16871 / CCUG 27074 / LMG 4051 / NBRC 15346 / NCIMB 9279 / VKM B-1422 / R1)</name>
    <dbReference type="NCBI Taxonomy" id="243230"/>
    <lineage>
        <taxon>Bacteria</taxon>
        <taxon>Thermotogati</taxon>
        <taxon>Deinococcota</taxon>
        <taxon>Deinococci</taxon>
        <taxon>Deinococcales</taxon>
        <taxon>Deinococcaceae</taxon>
        <taxon>Deinococcus</taxon>
    </lineage>
</organism>
<dbReference type="STRING" id="243230.DR_1054"/>
<keyword evidence="3" id="KW-1185">Reference proteome</keyword>
<dbReference type="Proteomes" id="UP000002524">
    <property type="component" value="Chromosome 1"/>
</dbReference>
<dbReference type="KEGG" id="dra:DR_1054"/>
<reference evidence="2 3" key="1">
    <citation type="journal article" date="1999" name="Science">
        <title>Genome sequence of the radioresistant bacterium Deinococcus radiodurans R1.</title>
        <authorList>
            <person name="White O."/>
            <person name="Eisen J.A."/>
            <person name="Heidelberg J.F."/>
            <person name="Hickey E.K."/>
            <person name="Peterson J.D."/>
            <person name="Dodson R.J."/>
            <person name="Haft D.H."/>
            <person name="Gwinn M.L."/>
            <person name="Nelson W.C."/>
            <person name="Richardson D.L."/>
            <person name="Moffat K.S."/>
            <person name="Qin H."/>
            <person name="Jiang L."/>
            <person name="Pamphile W."/>
            <person name="Crosby M."/>
            <person name="Shen M."/>
            <person name="Vamathevan J.J."/>
            <person name="Lam P."/>
            <person name="McDonald L."/>
            <person name="Utterback T."/>
            <person name="Zalewski C."/>
            <person name="Makarova K.S."/>
            <person name="Aravind L."/>
            <person name="Daly M.J."/>
            <person name="Minton K.W."/>
            <person name="Fleischmann R.D."/>
            <person name="Ketchum K.A."/>
            <person name="Nelson K.E."/>
            <person name="Salzberg S."/>
            <person name="Smith H.O."/>
            <person name="Venter J.C."/>
            <person name="Fraser C.M."/>
        </authorList>
    </citation>
    <scope>NUCLEOTIDE SEQUENCE [LARGE SCALE GENOMIC DNA]</scope>
    <source>
        <strain evidence="3">ATCC 13939 / DSM 20539 / JCM 16871 / LMG 4051 / NBRC 15346 / NCIMB 9279 / R1 / VKM B-1422</strain>
    </source>
</reference>
<gene>
    <name evidence="2" type="ordered locus">DR_1054</name>
</gene>
<sequence>MGGGRGGKQRGAQAQRSELAEAVAAGGDNQQPDADGGTDEAVKVPDILVHGLIVAGSTPPRLSAASIKHCRGAA</sequence>
<dbReference type="EMBL" id="AE000513">
    <property type="protein sequence ID" value="AAF10630.1"/>
    <property type="molecule type" value="Genomic_DNA"/>
</dbReference>
<accession>Q9RVH5</accession>
<dbReference type="AlphaFoldDB" id="Q9RVH5"/>
<proteinExistence type="predicted"/>
<evidence type="ECO:0000313" key="3">
    <source>
        <dbReference type="Proteomes" id="UP000002524"/>
    </source>
</evidence>
<dbReference type="EnsemblBacteria" id="AAF10630">
    <property type="protein sequence ID" value="AAF10630"/>
    <property type="gene ID" value="DR_1054"/>
</dbReference>